<dbReference type="PANTHER" id="PTHR14871">
    <property type="entry name" value="DYNEIN REGULATORY COMPLEX PROTEIN 9"/>
    <property type="match status" value="1"/>
</dbReference>
<dbReference type="RefSeq" id="XP_026294281.1">
    <property type="nucleotide sequence ID" value="XM_026438496.2"/>
</dbReference>
<feature type="coiled-coil region" evidence="6">
    <location>
        <begin position="144"/>
        <end position="185"/>
    </location>
</feature>
<proteinExistence type="predicted"/>
<dbReference type="GO" id="GO:0044782">
    <property type="term" value="P:cilium organization"/>
    <property type="evidence" value="ECO:0007669"/>
    <property type="project" value="TreeGrafter"/>
</dbReference>
<keyword evidence="3" id="KW-0963">Cytoplasm</keyword>
<dbReference type="OrthoDB" id="10254713at2759"/>
<evidence type="ECO:0000313" key="9">
    <source>
        <dbReference type="RefSeq" id="XP_026294281.1"/>
    </source>
</evidence>
<dbReference type="CDD" id="cd23766">
    <property type="entry name" value="IQCG"/>
    <property type="match status" value="1"/>
</dbReference>
<feature type="region of interest" description="Disordered" evidence="7">
    <location>
        <begin position="348"/>
        <end position="382"/>
    </location>
</feature>
<keyword evidence="5" id="KW-0966">Cell projection</keyword>
<evidence type="ECO:0000256" key="5">
    <source>
        <dbReference type="ARBA" id="ARBA00023273"/>
    </source>
</evidence>
<organism evidence="8 9">
    <name type="scientific">Frankliniella occidentalis</name>
    <name type="common">Western flower thrips</name>
    <name type="synonym">Euthrips occidentalis</name>
    <dbReference type="NCBI Taxonomy" id="133901"/>
    <lineage>
        <taxon>Eukaryota</taxon>
        <taxon>Metazoa</taxon>
        <taxon>Ecdysozoa</taxon>
        <taxon>Arthropoda</taxon>
        <taxon>Hexapoda</taxon>
        <taxon>Insecta</taxon>
        <taxon>Pterygota</taxon>
        <taxon>Neoptera</taxon>
        <taxon>Paraneoptera</taxon>
        <taxon>Thysanoptera</taxon>
        <taxon>Terebrantia</taxon>
        <taxon>Thripoidea</taxon>
        <taxon>Thripidae</taxon>
        <taxon>Frankliniella</taxon>
    </lineage>
</organism>
<dbReference type="KEGG" id="foc:113218234"/>
<evidence type="ECO:0000313" key="8">
    <source>
        <dbReference type="Proteomes" id="UP000504606"/>
    </source>
</evidence>
<dbReference type="GO" id="GO:0031514">
    <property type="term" value="C:motile cilium"/>
    <property type="evidence" value="ECO:0007669"/>
    <property type="project" value="TreeGrafter"/>
</dbReference>
<reference evidence="9" key="1">
    <citation type="submission" date="2025-08" db="UniProtKB">
        <authorList>
            <consortium name="RefSeq"/>
        </authorList>
    </citation>
    <scope>IDENTIFICATION</scope>
    <source>
        <tissue evidence="9">Whole organism</tissue>
    </source>
</reference>
<keyword evidence="8" id="KW-1185">Reference proteome</keyword>
<evidence type="ECO:0000256" key="4">
    <source>
        <dbReference type="ARBA" id="ARBA00023212"/>
    </source>
</evidence>
<dbReference type="GeneID" id="113218234"/>
<feature type="compositionally biased region" description="Basic residues" evidence="7">
    <location>
        <begin position="351"/>
        <end position="382"/>
    </location>
</feature>
<evidence type="ECO:0000256" key="1">
    <source>
        <dbReference type="ARBA" id="ARBA00004245"/>
    </source>
</evidence>
<feature type="coiled-coil region" evidence="6">
    <location>
        <begin position="277"/>
        <end position="308"/>
    </location>
</feature>
<accession>A0A6J1TUK3</accession>
<dbReference type="AlphaFoldDB" id="A0A6J1TUK3"/>
<dbReference type="PROSITE" id="PS50096">
    <property type="entry name" value="IQ"/>
    <property type="match status" value="1"/>
</dbReference>
<dbReference type="GO" id="GO:0005737">
    <property type="term" value="C:cytoplasm"/>
    <property type="evidence" value="ECO:0007669"/>
    <property type="project" value="TreeGrafter"/>
</dbReference>
<evidence type="ECO:0000256" key="2">
    <source>
        <dbReference type="ARBA" id="ARBA00004316"/>
    </source>
</evidence>
<gene>
    <name evidence="9" type="primary">LOC113218234</name>
</gene>
<dbReference type="InterPro" id="IPR042618">
    <property type="entry name" value="IQCG"/>
</dbReference>
<dbReference type="Proteomes" id="UP000504606">
    <property type="component" value="Unplaced"/>
</dbReference>
<comment type="subcellular location">
    <subcellularLocation>
        <location evidence="2">Cell projection</location>
    </subcellularLocation>
    <subcellularLocation>
        <location evidence="1">Cytoplasm</location>
        <location evidence="1">Cytoskeleton</location>
    </subcellularLocation>
</comment>
<name>A0A6J1TUK3_FRAOC</name>
<keyword evidence="6" id="KW-0175">Coiled coil</keyword>
<evidence type="ECO:0000256" key="7">
    <source>
        <dbReference type="SAM" id="MobiDB-lite"/>
    </source>
</evidence>
<evidence type="ECO:0000256" key="3">
    <source>
        <dbReference type="ARBA" id="ARBA00022490"/>
    </source>
</evidence>
<protein>
    <submittedName>
        <fullName evidence="9">Dynein regulatory complex protein 9-like</fullName>
    </submittedName>
</protein>
<dbReference type="GO" id="GO:0005856">
    <property type="term" value="C:cytoskeleton"/>
    <property type="evidence" value="ECO:0007669"/>
    <property type="project" value="UniProtKB-SubCell"/>
</dbReference>
<sequence>MSIICEESHLCFGEEPEPTHKISHLCFGKRYRPQLDQLEARAVASVLENAVDQLTVLGKTLPEIEGDWNENFRDLEVRFGKQPPLPKKYPEMAGRWPSQTEALLKVQRDRQFCGGILDAVLAELRDTGSFSTLRTSLDWHSAMIADEHKLLEQHEEELERRQELLKQLSNDRKNMLDQKTFWEDKTELLTSNLHDTYLLGGLSISYANAWEHNRREQQGLVLGHKEDTLHDAIERIQDPDGPNEERIHTEVMRFLEKDTEILRKDLDHWTDLYDAEMMQRETENMQLKSKLEQQKEERRELVEEDRRRIKIVREAAGLRAQYEEKKTVMKSIIAIQAWWRGVSFRAGIRTTKPKKDKKKKKKKRRKGKIGQKGTKKKGKGKT</sequence>
<dbReference type="PANTHER" id="PTHR14871:SF1">
    <property type="entry name" value="DYNEIN REGULATORY COMPLEX PROTEIN 9"/>
    <property type="match status" value="1"/>
</dbReference>
<keyword evidence="4" id="KW-0206">Cytoskeleton</keyword>
<evidence type="ECO:0000256" key="6">
    <source>
        <dbReference type="SAM" id="Coils"/>
    </source>
</evidence>